<reference evidence="1" key="1">
    <citation type="submission" date="2023-04" db="EMBL/GenBank/DDBJ databases">
        <title>Draft Genome sequencing of Naganishia species isolated from polar environments using Oxford Nanopore Technology.</title>
        <authorList>
            <person name="Leo P."/>
            <person name="Venkateswaran K."/>
        </authorList>
    </citation>
    <scope>NUCLEOTIDE SEQUENCE</scope>
    <source>
        <strain evidence="1">MNA-CCFEE 5262</strain>
    </source>
</reference>
<sequence>MHARHANGAPIQQQPYLGMQNARPPTQNAMTNGHQSGQVIPRHLPARGPPRPGMFPTASATPAFKDLKPGQVLPGRTMSPDAGRAGIGAGMGMAPRPRPQGESSLASLVGRGIDEAGYPMITGRSPRPGIGANQAQVYRPVPGMGPQGGVGSRQQDNETSSQGMVNRMDQLSVSRSQNLQPRPHLTPDQYPPQHGRSPPLSQSAVHPSRSASLGGASISSTHSTSTTRTASSSNESALNLRQHYVMDPSIGSVQGMGGSGAPSRSGTSHLPPPARQQQPDYHQRRVHQSSSAGPSHHQGHTRAGSSSGKNPMLDLLSSEQEYVEQLTCIVRKVAGAWSRTNLPPPLLDRMFRSIEGVYKVSKAFVQKLESLGALQPPPKAFRNLLVQWVEDLSVPYERYAAIYLTNYNAYPAIVNNEKLNEILAKVSMTLRPIPPLDRWTIDTFFLLPYARLRYYRRLYQKLLDSGIEGRNDQRTLQNTRDTLDRIISLARERLDMDVNLVEKEGEEGVFRRMRRDGSNPDHRSQQSTPTPGNSATASAVPTASSNENVTSRDRGLSKLEEERRSVAKWEEQKRNDASAGQQGPVASSGRKGSETTYQSSTPSSDHIHGPTSPDIEITPVSSSSIDAITPVERPEKSPPTDLEVRLDTARAVDLFTMKPKMCRLQIAPPTLNFTRHLRRSADTTIRFTPTSTDHEVIHRRAHIFVLSDLFLMCERMSVTEKAEKAKEVLDQRPDRVGDGGPMPEMWLLYPPLAGRHLSVLSGGMENELIVTVMHRETFLLTFDDRQTREGSLADLQACIEFASSSLSTHADMNHMPRAAVQQAQIRPYQQHLLPTHPSHYGAGPPRTASAPIIHPESRHDGAESRSNGPHRMQVPNPAYMAARPQTQPYRSRSSSDVEPRPRGTAGGLPHLSPIEKAHPDSGVFDEPDSPLEDQQQMQSGPAVISARMKCKVFLKHGHQQWKSLGPARLSLYVQRATNIKQLVVEADTKEKTMLVSTIVLTDGVERVAKTGVAVEISDMKGARTGIIYMLQLRDEDSAGGLFSSLIFGSDRAKSMSMGGRKA</sequence>
<evidence type="ECO:0000313" key="1">
    <source>
        <dbReference type="EMBL" id="KAJ9114860.1"/>
    </source>
</evidence>
<dbReference type="EMBL" id="JASBWS010000007">
    <property type="protein sequence ID" value="KAJ9114860.1"/>
    <property type="molecule type" value="Genomic_DNA"/>
</dbReference>
<keyword evidence="2" id="KW-1185">Reference proteome</keyword>
<evidence type="ECO:0000313" key="2">
    <source>
        <dbReference type="Proteomes" id="UP001230649"/>
    </source>
</evidence>
<protein>
    <submittedName>
        <fullName evidence="1">Uncharacterized protein</fullName>
    </submittedName>
</protein>
<gene>
    <name evidence="1" type="ORF">QFC20_001231</name>
</gene>
<organism evidence="1 2">
    <name type="scientific">Naganishia adeliensis</name>
    <dbReference type="NCBI Taxonomy" id="92952"/>
    <lineage>
        <taxon>Eukaryota</taxon>
        <taxon>Fungi</taxon>
        <taxon>Dikarya</taxon>
        <taxon>Basidiomycota</taxon>
        <taxon>Agaricomycotina</taxon>
        <taxon>Tremellomycetes</taxon>
        <taxon>Filobasidiales</taxon>
        <taxon>Filobasidiaceae</taxon>
        <taxon>Naganishia</taxon>
    </lineage>
</organism>
<proteinExistence type="predicted"/>
<dbReference type="Proteomes" id="UP001230649">
    <property type="component" value="Unassembled WGS sequence"/>
</dbReference>
<comment type="caution">
    <text evidence="1">The sequence shown here is derived from an EMBL/GenBank/DDBJ whole genome shotgun (WGS) entry which is preliminary data.</text>
</comment>
<name>A0ACC2WU76_9TREE</name>
<accession>A0ACC2WU76</accession>